<organism evidence="1 2">
    <name type="scientific">Burkholderia dolosa</name>
    <dbReference type="NCBI Taxonomy" id="152500"/>
    <lineage>
        <taxon>Bacteria</taxon>
        <taxon>Pseudomonadati</taxon>
        <taxon>Pseudomonadota</taxon>
        <taxon>Betaproteobacteria</taxon>
        <taxon>Burkholderiales</taxon>
        <taxon>Burkholderiaceae</taxon>
        <taxon>Burkholderia</taxon>
        <taxon>Burkholderia cepacia complex</taxon>
    </lineage>
</organism>
<dbReference type="AlphaFoldDB" id="A0A892IFP5"/>
<reference evidence="1 2" key="1">
    <citation type="submission" date="2021-02" db="EMBL/GenBank/DDBJ databases">
        <title>FDA dAtabase for Regulatory Grade micrObial Sequences (FDA-ARGOS): Supporting development and validation of Infectious Disease Dx tests.</title>
        <authorList>
            <person name="Minogue T."/>
            <person name="Wolcott M."/>
            <person name="Wasieloski L."/>
            <person name="Aguilar W."/>
            <person name="Moore D."/>
            <person name="Jaissle J."/>
            <person name="Tallon L."/>
            <person name="Sadzewicz L."/>
            <person name="Zhao X."/>
            <person name="Boylan J."/>
            <person name="Ott S."/>
            <person name="Bowen H."/>
            <person name="Vavikolanu K."/>
            <person name="Mehta A."/>
            <person name="Aluvathingal J."/>
            <person name="Nadendla S."/>
            <person name="Yan Y."/>
            <person name="Sichtig H."/>
        </authorList>
    </citation>
    <scope>NUCLEOTIDE SEQUENCE [LARGE SCALE GENOMIC DNA]</scope>
    <source>
        <strain evidence="1 2">FDAARGOS_1272</strain>
    </source>
</reference>
<dbReference type="RefSeq" id="WP_128567373.1">
    <property type="nucleotide sequence ID" value="NZ_CABVPR010000065.1"/>
</dbReference>
<dbReference type="Proteomes" id="UP000625568">
    <property type="component" value="Chromosome 2"/>
</dbReference>
<evidence type="ECO:0000313" key="2">
    <source>
        <dbReference type="Proteomes" id="UP000625568"/>
    </source>
</evidence>
<accession>A0A892IFP5</accession>
<sequence>MKAAFDCAARIHVRLSCGARRRNPLGLRVYRRDMSRRAHCASMTIRQIGDGLGQEVEDWHASTIVKSRCRPRKSRSLLHDSMRTSNAVTLRAPFDERLYCDCCKPLQPRDPIDSNAVRAHIHEPSVHDMIDTVVRNADRRADRRPVSRYRRARYDAQRPRTLDDVRAPTAAGHTQPVPYPQIVLASLWKTVRQRHQRIDRKGFADRARVTRAAGLRPHAAHRCLAAAIAKRIASHRVASRRVASHRPTIVSRDQPVCKATTAACRRPNDTRRRLAAHATRATTSPQKMLASLWIS</sequence>
<dbReference type="EMBL" id="CP069483">
    <property type="protein sequence ID" value="QRO79650.1"/>
    <property type="molecule type" value="Genomic_DNA"/>
</dbReference>
<keyword evidence="2" id="KW-1185">Reference proteome</keyword>
<protein>
    <submittedName>
        <fullName evidence="1">Uncharacterized protein</fullName>
    </submittedName>
</protein>
<proteinExistence type="predicted"/>
<gene>
    <name evidence="1" type="ORF">I6K02_24285</name>
</gene>
<name>A0A892IFP5_9BURK</name>
<dbReference type="GeneID" id="93129541"/>
<evidence type="ECO:0000313" key="1">
    <source>
        <dbReference type="EMBL" id="QRO79650.1"/>
    </source>
</evidence>